<dbReference type="SUPFAM" id="SSF50475">
    <property type="entry name" value="FMN-binding split barrel"/>
    <property type="match status" value="1"/>
</dbReference>
<proteinExistence type="predicted"/>
<organism evidence="2">
    <name type="scientific">Oryza meridionalis</name>
    <dbReference type="NCBI Taxonomy" id="40149"/>
    <lineage>
        <taxon>Eukaryota</taxon>
        <taxon>Viridiplantae</taxon>
        <taxon>Streptophyta</taxon>
        <taxon>Embryophyta</taxon>
        <taxon>Tracheophyta</taxon>
        <taxon>Spermatophyta</taxon>
        <taxon>Magnoliopsida</taxon>
        <taxon>Liliopsida</taxon>
        <taxon>Poales</taxon>
        <taxon>Poaceae</taxon>
        <taxon>BOP clade</taxon>
        <taxon>Oryzoideae</taxon>
        <taxon>Oryzeae</taxon>
        <taxon>Oryzinae</taxon>
        <taxon>Oryza</taxon>
    </lineage>
</organism>
<feature type="region of interest" description="Disordered" evidence="1">
    <location>
        <begin position="476"/>
        <end position="566"/>
    </location>
</feature>
<dbReference type="EnsemblPlants" id="OMERI11G12930.1">
    <property type="protein sequence ID" value="OMERI11G12930.1"/>
    <property type="gene ID" value="OMERI11G12930"/>
</dbReference>
<dbReference type="InterPro" id="IPR037119">
    <property type="entry name" value="Haem_oxidase_HugZ-like_sf"/>
</dbReference>
<accession>A0A0E0F6D1</accession>
<protein>
    <recommendedName>
        <fullName evidence="4">DUF2470 domain-containing protein</fullName>
    </recommendedName>
</protein>
<evidence type="ECO:0000256" key="1">
    <source>
        <dbReference type="SAM" id="MobiDB-lite"/>
    </source>
</evidence>
<dbReference type="STRING" id="40149.A0A0E0F6D1"/>
<feature type="compositionally biased region" description="Polar residues" evidence="1">
    <location>
        <begin position="432"/>
        <end position="450"/>
    </location>
</feature>
<feature type="region of interest" description="Disordered" evidence="1">
    <location>
        <begin position="422"/>
        <end position="458"/>
    </location>
</feature>
<evidence type="ECO:0000313" key="3">
    <source>
        <dbReference type="Proteomes" id="UP000008021"/>
    </source>
</evidence>
<dbReference type="AlphaFoldDB" id="A0A0E0F6D1"/>
<sequence>MLLAAATATAAPVSSSSSFFAATTRATTTRSSAQLQLSLPRRCRSWWGNGKARRSSRRRSHHCWAGGGAATPEDHMDELPPGRGRYHPFEEIAEKLQVDDGEPAHLTDAESARTIVEVNSKATVMISTLIDEGVHERIILPEFPYLTDENGDIYFEVDNDDALLESIMGDDKTAEGVFAVDDDDGDEDGEDEDLPRWTDLETMNSCHPLYFARMIAETSTKSSIDWLDRPPASLVVEGQLRPAFAEESTMVSRHLSNDEPRKENKESGATFFKVEVLSIELITAYGTEPKVKIGEYRKARPDIIAHSAPNIISRLRAGGDKITQALKSLCWRCKAIQIEEAAVIGVDCLGFDLRVCSGTQVQTLRFAFPAKATSEFGAEKQIHELLFPRIQQEGQAFHDSNTASLFPSIRIAARCASATSAPISRAQHSRRSPLNNAGTRTTMLPSTGTPRTAAGNAGRTAVASIRVTLRTAAGLADTKAAPATSAESWSTRCTGAAAPRRPSASTARATDAAASWGARAWGGGSGAAAGSWNGTSPVSTSGGGGGRHRWMDGSIADRVEWRPGGE</sequence>
<evidence type="ECO:0000313" key="2">
    <source>
        <dbReference type="EnsemblPlants" id="OMERI11G12930.1"/>
    </source>
</evidence>
<keyword evidence="3" id="KW-1185">Reference proteome</keyword>
<feature type="compositionally biased region" description="Low complexity" evidence="1">
    <location>
        <begin position="494"/>
        <end position="519"/>
    </location>
</feature>
<dbReference type="PANTHER" id="PTHR13343:SF28">
    <property type="entry name" value="PENTATRICOPEPTIDE REPEAT (PPR) SUPERFAMILY PROTEIN"/>
    <property type="match status" value="1"/>
</dbReference>
<reference evidence="2" key="1">
    <citation type="submission" date="2015-04" db="UniProtKB">
        <authorList>
            <consortium name="EnsemblPlants"/>
        </authorList>
    </citation>
    <scope>IDENTIFICATION</scope>
</reference>
<name>A0A0E0F6D1_9ORYZ</name>
<reference evidence="2" key="2">
    <citation type="submission" date="2018-05" db="EMBL/GenBank/DDBJ databases">
        <title>OmerRS3 (Oryza meridionalis Reference Sequence Version 3).</title>
        <authorList>
            <person name="Zhang J."/>
            <person name="Kudrna D."/>
            <person name="Lee S."/>
            <person name="Talag J."/>
            <person name="Welchert J."/>
            <person name="Wing R.A."/>
        </authorList>
    </citation>
    <scope>NUCLEOTIDE SEQUENCE [LARGE SCALE GENOMIC DNA]</scope>
    <source>
        <strain evidence="2">cv. OR44</strain>
    </source>
</reference>
<dbReference type="Gramene" id="OMERI11G12930.1">
    <property type="protein sequence ID" value="OMERI11G12930.1"/>
    <property type="gene ID" value="OMERI11G12930"/>
</dbReference>
<evidence type="ECO:0008006" key="4">
    <source>
        <dbReference type="Google" id="ProtNLM"/>
    </source>
</evidence>
<feature type="compositionally biased region" description="Basic and acidic residues" evidence="1">
    <location>
        <begin position="549"/>
        <end position="566"/>
    </location>
</feature>
<feature type="region of interest" description="Disordered" evidence="1">
    <location>
        <begin position="57"/>
        <end position="79"/>
    </location>
</feature>
<dbReference type="Proteomes" id="UP000008021">
    <property type="component" value="Chromosome 11"/>
</dbReference>
<dbReference type="PANTHER" id="PTHR13343">
    <property type="entry name" value="CREG1 PROTEIN"/>
    <property type="match status" value="1"/>
</dbReference>
<dbReference type="Gene3D" id="3.20.180.10">
    <property type="entry name" value="PNP-oxidase-like"/>
    <property type="match status" value="1"/>
</dbReference>